<evidence type="ECO:0000313" key="1">
    <source>
        <dbReference type="EMBL" id="CAE0237731.1"/>
    </source>
</evidence>
<protein>
    <submittedName>
        <fullName evidence="1">Uncharacterized protein</fullName>
    </submittedName>
</protein>
<dbReference type="AlphaFoldDB" id="A0A7S3CWM8"/>
<accession>A0A7S3CWM8</accession>
<organism evidence="1">
    <name type="scientific">Strombidium rassoulzadegani</name>
    <dbReference type="NCBI Taxonomy" id="1082188"/>
    <lineage>
        <taxon>Eukaryota</taxon>
        <taxon>Sar</taxon>
        <taxon>Alveolata</taxon>
        <taxon>Ciliophora</taxon>
        <taxon>Intramacronucleata</taxon>
        <taxon>Spirotrichea</taxon>
        <taxon>Oligotrichia</taxon>
        <taxon>Strombidiidae</taxon>
        <taxon>Strombidium</taxon>
    </lineage>
</organism>
<dbReference type="EMBL" id="HBIA01019235">
    <property type="protein sequence ID" value="CAE0237731.1"/>
    <property type="molecule type" value="Transcribed_RNA"/>
</dbReference>
<gene>
    <name evidence="1" type="ORF">SRAS04492_LOCUS9540</name>
</gene>
<sequence>MSGTPYFQQKIKNSLNSFTNGEDVDSWAPDSQYYLEFSEVMERARLQLDQGILLKLSILRQRQLEKLAIEKCFKDSSLNFSEAEVCETFLYDNDFKLKALNNFYSENTVRHVKEYMACRNDPQVLEQNTLVGKEKAYMQCHNEWVKNFKSNTVYELEERARKFLGKNLQ</sequence>
<name>A0A7S3CWM8_9SPIT</name>
<proteinExistence type="predicted"/>
<reference evidence="1" key="1">
    <citation type="submission" date="2021-01" db="EMBL/GenBank/DDBJ databases">
        <authorList>
            <person name="Corre E."/>
            <person name="Pelletier E."/>
            <person name="Niang G."/>
            <person name="Scheremetjew M."/>
            <person name="Finn R."/>
            <person name="Kale V."/>
            <person name="Holt S."/>
            <person name="Cochrane G."/>
            <person name="Meng A."/>
            <person name="Brown T."/>
            <person name="Cohen L."/>
        </authorList>
    </citation>
    <scope>NUCLEOTIDE SEQUENCE</scope>
    <source>
        <strain evidence="1">Ras09</strain>
    </source>
</reference>